<dbReference type="HAMAP" id="MF_01368">
    <property type="entry name" value="Ribosomal_bL17"/>
    <property type="match status" value="1"/>
</dbReference>
<evidence type="ECO:0000256" key="3">
    <source>
        <dbReference type="ARBA" id="ARBA00023274"/>
    </source>
</evidence>
<dbReference type="InterPro" id="IPR036373">
    <property type="entry name" value="Ribosomal_bL17_sf"/>
</dbReference>
<feature type="compositionally biased region" description="Low complexity" evidence="6">
    <location>
        <begin position="122"/>
        <end position="141"/>
    </location>
</feature>
<keyword evidence="3 4" id="KW-0687">Ribonucleoprotein</keyword>
<dbReference type="InterPro" id="IPR047859">
    <property type="entry name" value="Ribosomal_bL17_CS"/>
</dbReference>
<evidence type="ECO:0000256" key="6">
    <source>
        <dbReference type="SAM" id="MobiDB-lite"/>
    </source>
</evidence>
<keyword evidence="8" id="KW-1185">Reference proteome</keyword>
<proteinExistence type="inferred from homology"/>
<evidence type="ECO:0000256" key="4">
    <source>
        <dbReference type="HAMAP-Rule" id="MF_01368"/>
    </source>
</evidence>
<dbReference type="GO" id="GO:0006412">
    <property type="term" value="P:translation"/>
    <property type="evidence" value="ECO:0007669"/>
    <property type="project" value="UniProtKB-UniRule"/>
</dbReference>
<evidence type="ECO:0000256" key="5">
    <source>
        <dbReference type="RuleBase" id="RU000660"/>
    </source>
</evidence>
<dbReference type="GO" id="GO:0022625">
    <property type="term" value="C:cytosolic large ribosomal subunit"/>
    <property type="evidence" value="ECO:0007669"/>
    <property type="project" value="TreeGrafter"/>
</dbReference>
<comment type="caution">
    <text evidence="7">The sequence shown here is derived from an EMBL/GenBank/DDBJ whole genome shotgun (WGS) entry which is preliminary data.</text>
</comment>
<gene>
    <name evidence="4" type="primary">rplQ</name>
    <name evidence="7" type="ORF">EB812_01470</name>
</gene>
<keyword evidence="2 4" id="KW-0689">Ribosomal protein</keyword>
<accession>A0A6H3FDX7</accession>
<protein>
    <recommendedName>
        <fullName evidence="4">Large ribosomal subunit protein bL17</fullName>
    </recommendedName>
</protein>
<comment type="similarity">
    <text evidence="1 4 5">Belongs to the bacterial ribosomal protein bL17 family.</text>
</comment>
<dbReference type="InterPro" id="IPR000456">
    <property type="entry name" value="Ribosomal_bL17"/>
</dbReference>
<dbReference type="GO" id="GO:0003735">
    <property type="term" value="F:structural constituent of ribosome"/>
    <property type="evidence" value="ECO:0007669"/>
    <property type="project" value="InterPro"/>
</dbReference>
<dbReference type="Proteomes" id="UP000292919">
    <property type="component" value="Unassembled WGS sequence"/>
</dbReference>
<evidence type="ECO:0000313" key="8">
    <source>
        <dbReference type="Proteomes" id="UP000292919"/>
    </source>
</evidence>
<dbReference type="NCBIfam" id="TIGR00059">
    <property type="entry name" value="L17"/>
    <property type="match status" value="1"/>
</dbReference>
<comment type="subunit">
    <text evidence="4">Part of the 50S ribosomal subunit. Contacts protein L32.</text>
</comment>
<evidence type="ECO:0000256" key="2">
    <source>
        <dbReference type="ARBA" id="ARBA00022980"/>
    </source>
</evidence>
<sequence>MRHSNSGRKLSRTPAHRKALLHNLAKALLLHGKIRTTEMKAKELRRVVEPLITLAKRNDLHSRRLAYRALNDHALVKRLFDDIGPLFAGVPGGYTRVIKLAMPRKGDNAPMAVIELTRSQQAAPVKEAAPAKEATAPEGDK</sequence>
<name>A0A6H3FDX7_9BACT</name>
<dbReference type="EMBL" id="SIXC01000002">
    <property type="protein sequence ID" value="TBH81459.1"/>
    <property type="molecule type" value="Genomic_DNA"/>
</dbReference>
<dbReference type="FunFam" id="3.90.1030.10:FF:000001">
    <property type="entry name" value="50S ribosomal protein L17"/>
    <property type="match status" value="1"/>
</dbReference>
<evidence type="ECO:0000313" key="7">
    <source>
        <dbReference type="EMBL" id="TBH81459.1"/>
    </source>
</evidence>
<dbReference type="PANTHER" id="PTHR14413:SF16">
    <property type="entry name" value="LARGE RIBOSOMAL SUBUNIT PROTEIN BL17M"/>
    <property type="match status" value="1"/>
</dbReference>
<dbReference type="Pfam" id="PF01196">
    <property type="entry name" value="Ribosomal_L17"/>
    <property type="match status" value="1"/>
</dbReference>
<reference evidence="7 8" key="1">
    <citation type="submission" date="2018-12" db="EMBL/GenBank/DDBJ databases">
        <title>First genome draft of Desulfovibrio legallis sp. nov.</title>
        <authorList>
            <person name="Ben Dhia O."/>
            <person name="Najjari A."/>
            <person name="Ferjani R."/>
            <person name="Fhoula I."/>
            <person name="Fardeau M.-L."/>
            <person name="Boudabbous A."/>
            <person name="Ouzari H.I."/>
        </authorList>
    </citation>
    <scope>NUCLEOTIDE SEQUENCE [LARGE SCALE GENOMIC DNA]</scope>
    <source>
        <strain evidence="7 8">H1T</strain>
    </source>
</reference>
<dbReference type="AlphaFoldDB" id="A0A6H3FDX7"/>
<evidence type="ECO:0000256" key="1">
    <source>
        <dbReference type="ARBA" id="ARBA00008777"/>
    </source>
</evidence>
<organism evidence="7 8">
    <name type="scientific">Desulfovibrio legallii</name>
    <dbReference type="NCBI Taxonomy" id="571438"/>
    <lineage>
        <taxon>Bacteria</taxon>
        <taxon>Pseudomonadati</taxon>
        <taxon>Thermodesulfobacteriota</taxon>
        <taxon>Desulfovibrionia</taxon>
        <taxon>Desulfovibrionales</taxon>
        <taxon>Desulfovibrionaceae</taxon>
        <taxon>Desulfovibrio</taxon>
    </lineage>
</organism>
<dbReference type="SUPFAM" id="SSF64263">
    <property type="entry name" value="Prokaryotic ribosomal protein L17"/>
    <property type="match status" value="1"/>
</dbReference>
<dbReference type="RefSeq" id="WP_118230320.1">
    <property type="nucleotide sequence ID" value="NZ_DBFBQU010000222.1"/>
</dbReference>
<feature type="region of interest" description="Disordered" evidence="6">
    <location>
        <begin position="119"/>
        <end position="141"/>
    </location>
</feature>
<dbReference type="Gene3D" id="3.90.1030.10">
    <property type="entry name" value="Ribosomal protein L17"/>
    <property type="match status" value="1"/>
</dbReference>
<dbReference type="PANTHER" id="PTHR14413">
    <property type="entry name" value="RIBOSOMAL PROTEIN L17"/>
    <property type="match status" value="1"/>
</dbReference>
<dbReference type="PROSITE" id="PS01167">
    <property type="entry name" value="RIBOSOMAL_L17"/>
    <property type="match status" value="1"/>
</dbReference>